<evidence type="ECO:0000256" key="4">
    <source>
        <dbReference type="ARBA" id="ARBA00022692"/>
    </source>
</evidence>
<evidence type="ECO:0000256" key="3">
    <source>
        <dbReference type="ARBA" id="ARBA00022679"/>
    </source>
</evidence>
<dbReference type="GO" id="GO:0071555">
    <property type="term" value="P:cell wall organization"/>
    <property type="evidence" value="ECO:0007669"/>
    <property type="project" value="UniProtKB-KW"/>
</dbReference>
<keyword evidence="3" id="KW-0808">Transferase</keyword>
<dbReference type="EMBL" id="QGNW01001385">
    <property type="protein sequence ID" value="RVW43174.1"/>
    <property type="molecule type" value="Genomic_DNA"/>
</dbReference>
<keyword evidence="7" id="KW-0961">Cell wall biogenesis/degradation</keyword>
<evidence type="ECO:0000256" key="6">
    <source>
        <dbReference type="ARBA" id="ARBA00023136"/>
    </source>
</evidence>
<evidence type="ECO:0000256" key="1">
    <source>
        <dbReference type="ARBA" id="ARBA00004127"/>
    </source>
</evidence>
<evidence type="ECO:0000256" key="7">
    <source>
        <dbReference type="ARBA" id="ARBA00023316"/>
    </source>
</evidence>
<protein>
    <submittedName>
        <fullName evidence="9">Cellulose synthase-like protein G3</fullName>
    </submittedName>
</protein>
<dbReference type="InterPro" id="IPR029044">
    <property type="entry name" value="Nucleotide-diphossugar_trans"/>
</dbReference>
<dbReference type="GO" id="GO:0012505">
    <property type="term" value="C:endomembrane system"/>
    <property type="evidence" value="ECO:0007669"/>
    <property type="project" value="UniProtKB-SubCell"/>
</dbReference>
<feature type="binding site" evidence="8">
    <location>
        <position position="99"/>
    </location>
    <ligand>
        <name>UDP-alpha-D-glucose</name>
        <dbReference type="ChEBI" id="CHEBI:58885"/>
    </ligand>
</feature>
<proteinExistence type="predicted"/>
<gene>
    <name evidence="9" type="primary">CSLG3_20</name>
    <name evidence="9" type="ORF">CK203_078749</name>
</gene>
<dbReference type="OrthoDB" id="1929172at2759"/>
<evidence type="ECO:0000313" key="9">
    <source>
        <dbReference type="EMBL" id="RVW43174.1"/>
    </source>
</evidence>
<keyword evidence="4" id="KW-0812">Transmembrane</keyword>
<dbReference type="AlphaFoldDB" id="A0A438E6C0"/>
<accession>A0A438E6C0</accession>
<comment type="subcellular location">
    <subcellularLocation>
        <location evidence="1">Endomembrane system</location>
        <topology evidence="1">Multi-pass membrane protein</topology>
    </subcellularLocation>
</comment>
<evidence type="ECO:0000256" key="5">
    <source>
        <dbReference type="ARBA" id="ARBA00022989"/>
    </source>
</evidence>
<feature type="binding site" evidence="8">
    <location>
        <position position="69"/>
    </location>
    <ligand>
        <name>UDP-alpha-D-glucose</name>
        <dbReference type="ChEBI" id="CHEBI:58885"/>
    </ligand>
</feature>
<dbReference type="GO" id="GO:0016760">
    <property type="term" value="F:cellulose synthase (UDP-forming) activity"/>
    <property type="evidence" value="ECO:0007669"/>
    <property type="project" value="InterPro"/>
</dbReference>
<dbReference type="GO" id="GO:0016020">
    <property type="term" value="C:membrane"/>
    <property type="evidence" value="ECO:0007669"/>
    <property type="project" value="InterPro"/>
</dbReference>
<evidence type="ECO:0000256" key="8">
    <source>
        <dbReference type="PIRSR" id="PIRSR605150-2"/>
    </source>
</evidence>
<dbReference type="InterPro" id="IPR005150">
    <property type="entry name" value="Cellulose_synth"/>
</dbReference>
<dbReference type="PANTHER" id="PTHR13301">
    <property type="entry name" value="X-BOX TRANSCRIPTION FACTOR-RELATED"/>
    <property type="match status" value="1"/>
</dbReference>
<comment type="caution">
    <text evidence="9">The sequence shown here is derived from an EMBL/GenBank/DDBJ whole genome shotgun (WGS) entry which is preliminary data.</text>
</comment>
<feature type="binding site" evidence="8">
    <location>
        <position position="70"/>
    </location>
    <ligand>
        <name>UDP-alpha-D-glucose</name>
        <dbReference type="ChEBI" id="CHEBI:58885"/>
    </ligand>
</feature>
<evidence type="ECO:0000313" key="10">
    <source>
        <dbReference type="Proteomes" id="UP000288805"/>
    </source>
</evidence>
<name>A0A438E6C0_VITVI</name>
<keyword evidence="5" id="KW-1133">Transmembrane helix</keyword>
<dbReference type="Proteomes" id="UP000288805">
    <property type="component" value="Unassembled WGS sequence"/>
</dbReference>
<reference evidence="9 10" key="1">
    <citation type="journal article" date="2018" name="PLoS Genet.">
        <title>Population sequencing reveals clonal diversity and ancestral inbreeding in the grapevine cultivar Chardonnay.</title>
        <authorList>
            <person name="Roach M.J."/>
            <person name="Johnson D.L."/>
            <person name="Bohlmann J."/>
            <person name="van Vuuren H.J."/>
            <person name="Jones S.J."/>
            <person name="Pretorius I.S."/>
            <person name="Schmidt S.A."/>
            <person name="Borneman A.R."/>
        </authorList>
    </citation>
    <scope>NUCLEOTIDE SEQUENCE [LARGE SCALE GENOMIC DNA]</scope>
    <source>
        <strain evidence="10">cv. Chardonnay</strain>
        <tissue evidence="9">Leaf</tissue>
    </source>
</reference>
<keyword evidence="6" id="KW-0472">Membrane</keyword>
<dbReference type="GO" id="GO:0030244">
    <property type="term" value="P:cellulose biosynthetic process"/>
    <property type="evidence" value="ECO:0007669"/>
    <property type="project" value="InterPro"/>
</dbReference>
<sequence length="184" mass="21190">MEAVSVIEKKGNGATKQSLPLHTRVLMPHAWANRACRMCLVFIEHFQHYAEESEYPRLDVFICTADPYKEPPMSVVNTAVSVKAYDYPIEKLSVYVSDDGGSKLNLFAFMEAARFATHWLPYCRKNMVTERCPEAYFRSNHPLAWSLLWWAIRNPRTEPGSSSEQVNQFQRSFSNGTPCCRLQF</sequence>
<organism evidence="9 10">
    <name type="scientific">Vitis vinifera</name>
    <name type="common">Grape</name>
    <dbReference type="NCBI Taxonomy" id="29760"/>
    <lineage>
        <taxon>Eukaryota</taxon>
        <taxon>Viridiplantae</taxon>
        <taxon>Streptophyta</taxon>
        <taxon>Embryophyta</taxon>
        <taxon>Tracheophyta</taxon>
        <taxon>Spermatophyta</taxon>
        <taxon>Magnoliopsida</taxon>
        <taxon>eudicotyledons</taxon>
        <taxon>Gunneridae</taxon>
        <taxon>Pentapetalae</taxon>
        <taxon>rosids</taxon>
        <taxon>Vitales</taxon>
        <taxon>Vitaceae</taxon>
        <taxon>Viteae</taxon>
        <taxon>Vitis</taxon>
    </lineage>
</organism>
<dbReference type="Gene3D" id="3.90.550.10">
    <property type="entry name" value="Spore Coat Polysaccharide Biosynthesis Protein SpsA, Chain A"/>
    <property type="match status" value="1"/>
</dbReference>
<evidence type="ECO:0000256" key="2">
    <source>
        <dbReference type="ARBA" id="ARBA00022676"/>
    </source>
</evidence>
<dbReference type="Pfam" id="PF03552">
    <property type="entry name" value="Cellulose_synt"/>
    <property type="match status" value="1"/>
</dbReference>
<keyword evidence="2" id="KW-0328">Glycosyltransferase</keyword>